<dbReference type="OrthoDB" id="6064733at2"/>
<dbReference type="DNASU" id="2796566"/>
<dbReference type="AlphaFoldDB" id="Q72A42"/>
<sequence>MHPSLAAPLRISSDPTQRTVVTDEEVVYGTVSRAETFVFVPFSISLPNDSAEETPQTSITIDNVGREMVPTIRALTSAPEITLEMVMASTPDVVEAVFPGFALSSVTYDAMSISGTLSVTEFTTEPCPAGTFNPAEFPGMF</sequence>
<dbReference type="eggNOG" id="ENOG503011B">
    <property type="taxonomic scope" value="Bacteria"/>
</dbReference>
<dbReference type="PATRIC" id="fig|882.5.peg.1964"/>
<dbReference type="PaxDb" id="882-DVU_2155"/>
<protein>
    <submittedName>
        <fullName evidence="1">Uncharacterized protein</fullName>
    </submittedName>
</protein>
<gene>
    <name evidence="1" type="ordered locus">DVU_2155</name>
</gene>
<dbReference type="InterPro" id="IPR014974">
    <property type="entry name" value="DUF1833"/>
</dbReference>
<dbReference type="Pfam" id="PF08875">
    <property type="entry name" value="DUF1833"/>
    <property type="match status" value="1"/>
</dbReference>
<keyword evidence="2" id="KW-1185">Reference proteome</keyword>
<dbReference type="Proteomes" id="UP000002194">
    <property type="component" value="Chromosome"/>
</dbReference>
<organism evidence="1 2">
    <name type="scientific">Nitratidesulfovibrio vulgaris (strain ATCC 29579 / DSM 644 / CCUG 34227 / NCIMB 8303 / VKM B-1760 / Hildenborough)</name>
    <name type="common">Desulfovibrio vulgaris</name>
    <dbReference type="NCBI Taxonomy" id="882"/>
    <lineage>
        <taxon>Bacteria</taxon>
        <taxon>Pseudomonadati</taxon>
        <taxon>Thermodesulfobacteriota</taxon>
        <taxon>Desulfovibrionia</taxon>
        <taxon>Desulfovibrionales</taxon>
        <taxon>Desulfovibrionaceae</taxon>
        <taxon>Nitratidesulfovibrio</taxon>
    </lineage>
</organism>
<dbReference type="KEGG" id="dvu:DVU_2155"/>
<dbReference type="EnsemblBacteria" id="AAS96628">
    <property type="protein sequence ID" value="AAS96628"/>
    <property type="gene ID" value="DVU_2155"/>
</dbReference>
<proteinExistence type="predicted"/>
<name>Q72A42_NITV2</name>
<reference evidence="1 2" key="1">
    <citation type="journal article" date="2004" name="Nat. Biotechnol.">
        <title>The genome sequence of the anaerobic, sulfate-reducing bacterium Desulfovibrio vulgaris Hildenborough.</title>
        <authorList>
            <person name="Heidelberg J.F."/>
            <person name="Seshadri R."/>
            <person name="Haveman S.A."/>
            <person name="Hemme C.L."/>
            <person name="Paulsen I.T."/>
            <person name="Kolonay J.F."/>
            <person name="Eisen J.A."/>
            <person name="Ward N."/>
            <person name="Methe B."/>
            <person name="Brinkac L.M."/>
            <person name="Daugherty S.C."/>
            <person name="Deboy R.T."/>
            <person name="Dodson R.J."/>
            <person name="Durkin A.S."/>
            <person name="Madupu R."/>
            <person name="Nelson W.C."/>
            <person name="Sullivan S.A."/>
            <person name="Fouts D."/>
            <person name="Haft D.H."/>
            <person name="Selengut J."/>
            <person name="Peterson J.D."/>
            <person name="Davidsen T.M."/>
            <person name="Zafar N."/>
            <person name="Zhou L."/>
            <person name="Radune D."/>
            <person name="Dimitrov G."/>
            <person name="Hance M."/>
            <person name="Tran K."/>
            <person name="Khouri H."/>
            <person name="Gill J."/>
            <person name="Utterback T.R."/>
            <person name="Feldblyum T.V."/>
            <person name="Wall J.D."/>
            <person name="Voordouw G."/>
            <person name="Fraser C.M."/>
        </authorList>
    </citation>
    <scope>NUCLEOTIDE SEQUENCE [LARGE SCALE GENOMIC DNA]</scope>
    <source>
        <strain evidence="2">ATCC 29579 / DSM 644 / NCIMB 8303 / VKM B-1760 / Hildenborough</strain>
    </source>
</reference>
<dbReference type="HOGENOM" id="CLU_134441_0_0_7"/>
<evidence type="ECO:0000313" key="1">
    <source>
        <dbReference type="EMBL" id="AAS96628.1"/>
    </source>
</evidence>
<accession>Q72A42</accession>
<dbReference type="STRING" id="882.DVU_2155"/>
<dbReference type="EMBL" id="AE017285">
    <property type="protein sequence ID" value="AAS96628.1"/>
    <property type="molecule type" value="Genomic_DNA"/>
</dbReference>
<evidence type="ECO:0000313" key="2">
    <source>
        <dbReference type="Proteomes" id="UP000002194"/>
    </source>
</evidence>